<comment type="caution">
    <text evidence="2">The sequence shown here is derived from an EMBL/GenBank/DDBJ whole genome shotgun (WGS) entry which is preliminary data.</text>
</comment>
<evidence type="ECO:0000313" key="2">
    <source>
        <dbReference type="EMBL" id="KAJ8442979.1"/>
    </source>
</evidence>
<proteinExistence type="predicted"/>
<organism evidence="2 3">
    <name type="scientific">Carnegiea gigantea</name>
    <dbReference type="NCBI Taxonomy" id="171969"/>
    <lineage>
        <taxon>Eukaryota</taxon>
        <taxon>Viridiplantae</taxon>
        <taxon>Streptophyta</taxon>
        <taxon>Embryophyta</taxon>
        <taxon>Tracheophyta</taxon>
        <taxon>Spermatophyta</taxon>
        <taxon>Magnoliopsida</taxon>
        <taxon>eudicotyledons</taxon>
        <taxon>Gunneridae</taxon>
        <taxon>Pentapetalae</taxon>
        <taxon>Caryophyllales</taxon>
        <taxon>Cactineae</taxon>
        <taxon>Cactaceae</taxon>
        <taxon>Cactoideae</taxon>
        <taxon>Echinocereeae</taxon>
        <taxon>Carnegiea</taxon>
    </lineage>
</organism>
<dbReference type="EMBL" id="JAKOGI010000131">
    <property type="protein sequence ID" value="KAJ8442979.1"/>
    <property type="molecule type" value="Genomic_DNA"/>
</dbReference>
<sequence>MSRHSKLYKLSSSNEDLKEIAMGSRRQLGLEKTAKGGAQFNSMVDEFILLTAVSLSREFSLSLEASFLLSPVEVGCEPVQPESIRTRPAFKLAQARGEQEVGCGPVQPEPICTRPAFKLAQARGEQGTGQPDPYPCGTWVGVGEGGNEFILQEEMRHFEQLAGYESVQSQHDVEVDGDAIQPNTEHQDEPQ</sequence>
<keyword evidence="3" id="KW-1185">Reference proteome</keyword>
<name>A0A9Q1QIE5_9CARY</name>
<dbReference type="AlphaFoldDB" id="A0A9Q1QIE5"/>
<gene>
    <name evidence="2" type="ORF">Cgig2_019552</name>
</gene>
<dbReference type="Proteomes" id="UP001153076">
    <property type="component" value="Unassembled WGS sequence"/>
</dbReference>
<evidence type="ECO:0000313" key="3">
    <source>
        <dbReference type="Proteomes" id="UP001153076"/>
    </source>
</evidence>
<accession>A0A9Q1QIE5</accession>
<protein>
    <submittedName>
        <fullName evidence="2">Uncharacterized protein</fullName>
    </submittedName>
</protein>
<reference evidence="2" key="1">
    <citation type="submission" date="2022-04" db="EMBL/GenBank/DDBJ databases">
        <title>Carnegiea gigantea Genome sequencing and assembly v2.</title>
        <authorList>
            <person name="Copetti D."/>
            <person name="Sanderson M.J."/>
            <person name="Burquez A."/>
            <person name="Wojciechowski M.F."/>
        </authorList>
    </citation>
    <scope>NUCLEOTIDE SEQUENCE</scope>
    <source>
        <strain evidence="2">SGP5-SGP5p</strain>
        <tissue evidence="2">Aerial part</tissue>
    </source>
</reference>
<feature type="region of interest" description="Disordered" evidence="1">
    <location>
        <begin position="167"/>
        <end position="191"/>
    </location>
</feature>
<evidence type="ECO:0000256" key="1">
    <source>
        <dbReference type="SAM" id="MobiDB-lite"/>
    </source>
</evidence>